<keyword evidence="1" id="KW-0472">Membrane</keyword>
<evidence type="ECO:0000313" key="3">
    <source>
        <dbReference type="EMBL" id="OUD15005.1"/>
    </source>
</evidence>
<dbReference type="PANTHER" id="PTHR42736:SF1">
    <property type="entry name" value="PROTEIN-GLUTAMINE GAMMA-GLUTAMYLTRANSFERASE"/>
    <property type="match status" value="1"/>
</dbReference>
<dbReference type="Pfam" id="PF11992">
    <property type="entry name" value="TgpA_N"/>
    <property type="match status" value="1"/>
</dbReference>
<dbReference type="InterPro" id="IPR052901">
    <property type="entry name" value="Bact_TGase-like"/>
</dbReference>
<dbReference type="RefSeq" id="WP_086487441.1">
    <property type="nucleotide sequence ID" value="NZ_MSLT01000007.1"/>
</dbReference>
<feature type="transmembrane region" description="Helical" evidence="1">
    <location>
        <begin position="109"/>
        <end position="126"/>
    </location>
</feature>
<keyword evidence="1" id="KW-0812">Transmembrane</keyword>
<dbReference type="Proteomes" id="UP000194798">
    <property type="component" value="Unassembled WGS sequence"/>
</dbReference>
<proteinExistence type="predicted"/>
<keyword evidence="1" id="KW-1133">Transmembrane helix</keyword>
<dbReference type="Pfam" id="PF01841">
    <property type="entry name" value="Transglut_core"/>
    <property type="match status" value="1"/>
</dbReference>
<organism evidence="3 4">
    <name type="scientific">Thioflexithrix psekupsensis</name>
    <dbReference type="NCBI Taxonomy" id="1570016"/>
    <lineage>
        <taxon>Bacteria</taxon>
        <taxon>Pseudomonadati</taxon>
        <taxon>Pseudomonadota</taxon>
        <taxon>Gammaproteobacteria</taxon>
        <taxon>Thiotrichales</taxon>
        <taxon>Thioflexithrix</taxon>
    </lineage>
</organism>
<sequence>MLLAHIPHYPNRDTTIWLLISLILVSIPHITRLPFWVPLVLVSLLALRYFAITKWAKLPSATVQFFLALLVVAGIFIHYKTLMGRDPGVALLVALCGLKFIEMKNRRDALLLCFLGYFLIITNFLYSQSIPTALYMGLVMIITTGTLISLAHSTQELSHKKRFKLASILLLQGLPIMLLLFVLFPRISGPLWGLPKDAHTGQTGLSDRLELGTISELSLSDEIAFRVEFKDNIPLPADRYWRGPVLWNTDGKNWHSGFQRNIENPPLKVDYLGNPYHYTLTLEPNGKPWLLALDIPTQAPDTIRSRLQHDLQILAQRPIQYRTRYELTSYSYYRIDHLTDNSDADDLKRLDFYLRTALQLPDNWHPKTRALGEQWRARYENPMDIVNQALIYFNQEPFYYTFLSPLMLTDPIDQFMFEMRRGFCEHYAAAFTVLMRSAGIPTRIVTGYLGGRINPVNGMLIVRQRDAHAWNEVWLEGQGWVRVDPTGAVSPERIEQGIDTALSSDFPELLNPFQDMLLGEWLQQLQDRWDAVNSLWNQWVLGYDAQRQKSIGHWLNLGDIDWQELTVGLVLGVSVILLGLLWWLLRPQYPPNIDPAHVLYLRLCRRLARLGIERAPCEGPLHFAQRVSRTYPEWASKIQYATELYIKARYQAHPSPDILPKLRAAIRQFI</sequence>
<feature type="transmembrane region" description="Helical" evidence="1">
    <location>
        <begin position="58"/>
        <end position="79"/>
    </location>
</feature>
<dbReference type="SMART" id="SM00460">
    <property type="entry name" value="TGc"/>
    <property type="match status" value="1"/>
</dbReference>
<keyword evidence="4" id="KW-1185">Reference proteome</keyword>
<evidence type="ECO:0000256" key="1">
    <source>
        <dbReference type="SAM" id="Phobius"/>
    </source>
</evidence>
<evidence type="ECO:0000259" key="2">
    <source>
        <dbReference type="SMART" id="SM00460"/>
    </source>
</evidence>
<dbReference type="Gene3D" id="3.10.620.30">
    <property type="match status" value="1"/>
</dbReference>
<dbReference type="EMBL" id="MSLT01000007">
    <property type="protein sequence ID" value="OUD15005.1"/>
    <property type="molecule type" value="Genomic_DNA"/>
</dbReference>
<protein>
    <recommendedName>
        <fullName evidence="2">Transglutaminase-like domain-containing protein</fullName>
    </recommendedName>
</protein>
<accession>A0A251X9W2</accession>
<comment type="caution">
    <text evidence="3">The sequence shown here is derived from an EMBL/GenBank/DDBJ whole genome shotgun (WGS) entry which is preliminary data.</text>
</comment>
<dbReference type="InterPro" id="IPR021878">
    <property type="entry name" value="TgpA_N"/>
</dbReference>
<gene>
    <name evidence="3" type="ORF">TPSD3_04705</name>
</gene>
<dbReference type="AlphaFoldDB" id="A0A251X9W2"/>
<dbReference type="Pfam" id="PF13559">
    <property type="entry name" value="DUF4129"/>
    <property type="match status" value="1"/>
</dbReference>
<dbReference type="SUPFAM" id="SSF54001">
    <property type="entry name" value="Cysteine proteinases"/>
    <property type="match status" value="1"/>
</dbReference>
<dbReference type="InterPro" id="IPR002931">
    <property type="entry name" value="Transglutaminase-like"/>
</dbReference>
<reference evidence="3 4" key="1">
    <citation type="submission" date="2016-12" db="EMBL/GenBank/DDBJ databases">
        <title>Thioflexothrix psekupsii D3 genome sequencing and assembly.</title>
        <authorList>
            <person name="Fomenkov A."/>
            <person name="Vincze T."/>
            <person name="Grabovich M."/>
            <person name="Anton B.P."/>
            <person name="Dubinina G."/>
            <person name="Orlova M."/>
            <person name="Belousova E."/>
            <person name="Roberts R.J."/>
        </authorList>
    </citation>
    <scope>NUCLEOTIDE SEQUENCE [LARGE SCALE GENOMIC DNA]</scope>
    <source>
        <strain evidence="3">D3</strain>
    </source>
</reference>
<evidence type="ECO:0000313" key="4">
    <source>
        <dbReference type="Proteomes" id="UP000194798"/>
    </source>
</evidence>
<dbReference type="InterPro" id="IPR038765">
    <property type="entry name" value="Papain-like_cys_pep_sf"/>
</dbReference>
<dbReference type="InterPro" id="IPR025403">
    <property type="entry name" value="TgpA-like_C"/>
</dbReference>
<name>A0A251X9W2_9GAMM</name>
<feature type="transmembrane region" description="Helical" evidence="1">
    <location>
        <begin position="565"/>
        <end position="585"/>
    </location>
</feature>
<dbReference type="OrthoDB" id="9804872at2"/>
<feature type="domain" description="Transglutaminase-like" evidence="2">
    <location>
        <begin position="416"/>
        <end position="487"/>
    </location>
</feature>
<dbReference type="PANTHER" id="PTHR42736">
    <property type="entry name" value="PROTEIN-GLUTAMINE GAMMA-GLUTAMYLTRANSFERASE"/>
    <property type="match status" value="1"/>
</dbReference>
<feature type="transmembrane region" description="Helical" evidence="1">
    <location>
        <begin position="16"/>
        <end position="46"/>
    </location>
</feature>
<feature type="transmembrane region" description="Helical" evidence="1">
    <location>
        <begin position="163"/>
        <end position="184"/>
    </location>
</feature>
<feature type="transmembrane region" description="Helical" evidence="1">
    <location>
        <begin position="132"/>
        <end position="151"/>
    </location>
</feature>